<evidence type="ECO:0000256" key="1">
    <source>
        <dbReference type="ARBA" id="ARBA00008061"/>
    </source>
</evidence>
<dbReference type="InterPro" id="IPR017853">
    <property type="entry name" value="GH"/>
</dbReference>
<comment type="similarity">
    <text evidence="1">Belongs to the glycosyl hydrolase 13 family.</text>
</comment>
<dbReference type="EMBL" id="PYFT01000001">
    <property type="protein sequence ID" value="PSR54321.1"/>
    <property type="molecule type" value="Genomic_DNA"/>
</dbReference>
<comment type="caution">
    <text evidence="4">The sequence shown here is derived from an EMBL/GenBank/DDBJ whole genome shotgun (WGS) entry which is preliminary data.</text>
</comment>
<dbReference type="CDD" id="cd11350">
    <property type="entry name" value="AmyAc_4"/>
    <property type="match status" value="1"/>
</dbReference>
<dbReference type="SUPFAM" id="SSF51445">
    <property type="entry name" value="(Trans)glycosidases"/>
    <property type="match status" value="1"/>
</dbReference>
<keyword evidence="2" id="KW-0732">Signal</keyword>
<dbReference type="SMART" id="SM00642">
    <property type="entry name" value="Aamy"/>
    <property type="match status" value="1"/>
</dbReference>
<feature type="chain" id="PRO_5015475483" evidence="2">
    <location>
        <begin position="21"/>
        <end position="934"/>
    </location>
</feature>
<dbReference type="InterPro" id="IPR026444">
    <property type="entry name" value="Secre_tail"/>
</dbReference>
<dbReference type="InterPro" id="IPR014756">
    <property type="entry name" value="Ig_E-set"/>
</dbReference>
<feature type="signal peptide" evidence="2">
    <location>
        <begin position="1"/>
        <end position="20"/>
    </location>
</feature>
<dbReference type="Pfam" id="PF00128">
    <property type="entry name" value="Alpha-amylase"/>
    <property type="match status" value="1"/>
</dbReference>
<evidence type="ECO:0000256" key="2">
    <source>
        <dbReference type="SAM" id="SignalP"/>
    </source>
</evidence>
<evidence type="ECO:0000313" key="5">
    <source>
        <dbReference type="Proteomes" id="UP000240357"/>
    </source>
</evidence>
<gene>
    <name evidence="4" type="ORF">AHMF7605_12745</name>
</gene>
<dbReference type="PANTHER" id="PTHR43002">
    <property type="entry name" value="GLYCOGEN DEBRANCHING ENZYME"/>
    <property type="match status" value="1"/>
</dbReference>
<reference evidence="4 5" key="1">
    <citation type="submission" date="2018-03" db="EMBL/GenBank/DDBJ databases">
        <title>Adhaeribacter sp. HMF7605 Genome sequencing and assembly.</title>
        <authorList>
            <person name="Kang H."/>
            <person name="Kang J."/>
            <person name="Cha I."/>
            <person name="Kim H."/>
            <person name="Joh K."/>
        </authorList>
    </citation>
    <scope>NUCLEOTIDE SEQUENCE [LARGE SCALE GENOMIC DNA]</scope>
    <source>
        <strain evidence="4 5">HMF7605</strain>
    </source>
</reference>
<evidence type="ECO:0000313" key="4">
    <source>
        <dbReference type="EMBL" id="PSR54321.1"/>
    </source>
</evidence>
<dbReference type="SUPFAM" id="SSF81296">
    <property type="entry name" value="E set domains"/>
    <property type="match status" value="1"/>
</dbReference>
<accession>A0A2T2YFN3</accession>
<dbReference type="Pfam" id="PF18962">
    <property type="entry name" value="Por_Secre_tail"/>
    <property type="match status" value="1"/>
</dbReference>
<dbReference type="OrthoDB" id="9761875at2"/>
<keyword evidence="5" id="KW-1185">Reference proteome</keyword>
<dbReference type="RefSeq" id="WP_106929891.1">
    <property type="nucleotide sequence ID" value="NZ_PYFT01000001.1"/>
</dbReference>
<dbReference type="InterPro" id="IPR013783">
    <property type="entry name" value="Ig-like_fold"/>
</dbReference>
<dbReference type="Proteomes" id="UP000240357">
    <property type="component" value="Unassembled WGS sequence"/>
</dbReference>
<name>A0A2T2YFN3_9BACT</name>
<protein>
    <submittedName>
        <fullName evidence="4">Alpha-amylase</fullName>
    </submittedName>
</protein>
<organism evidence="4 5">
    <name type="scientific">Adhaeribacter arboris</name>
    <dbReference type="NCBI Taxonomy" id="2072846"/>
    <lineage>
        <taxon>Bacteria</taxon>
        <taxon>Pseudomonadati</taxon>
        <taxon>Bacteroidota</taxon>
        <taxon>Cytophagia</taxon>
        <taxon>Cytophagales</taxon>
        <taxon>Hymenobacteraceae</taxon>
        <taxon>Adhaeribacter</taxon>
    </lineage>
</organism>
<sequence length="934" mass="105843">MQKFTFFLLVCLGNAFSLLGQVVVTKPLFPTTDQPVTLLFDVSQAKDSRAAELLGKTDDVYLWSGAGTTLTNAFEFQPTGQTNFAQPFGPGKMTSLGNNRWQITLTPRTYFNIPAGKNAVQLGVLLKNGAGTAQTEDFIVQVYENRLNVTFRQPEQREFFVEANATINVKGYSSAKATLTLQQNNQVLQTTANQDSLVYSLNSGAQAGLRQMVIFKATTATETAADTFYYTVKPNAPIAELPAGMKDGINYLGPNRVLLSLFAPAKDFVYAIGEFNNWTPSADFLMKRTPDGTRYWLELSDLEPGKEIAYQYLVNGTQAVADPYTDKILDPNNDKFLTPANYPNLKSYPNGATGIVSVLQTNQAAYNWQVTNFQRPEAKNLVVYELLVRDFVATHNYKTLADTLTYLKRLGVNTIELMPIMEFSGNDSWGYNPIFYFAPDKAYGTKNDLKAFIDECHQNGIAVILDMVLNQADYEFPYVKMYWDGSKPSPDNPFFNPQATHPFSVFFDFNHEAAATKALVERVNRYWLEEYKFDGFRFDLSKGFTQKNTGDNVSAWGNYDASRIAIWKRIYDQIRSYDPTAYVLLEHFADNPEEKELADYGMLFWGNSNNDYRNAAKGNAANLDWISYKKRSWQQPNVVGYLESHDEERLLYDVRQNGRSQGSYNTRNLATALERAKLAAAFFLPVPGPKLIWQFGELGYDVSINENGRTGAKPIRWEYQQDSNRQKLYRVYAELIKLKLTQPVFQTQDFILNTSNIVKRITLQHASMNVHILGNFDVQPQTAEFGFPNTGKWYDYFTGTELEVSNPTARITLQPGEFHVYTTVKLSTPEAGLVPWEGIPGVVTAIEDDLLNESLRVYPNPTTKESYLSFKSNYRGPVTLTLYDLQGRLLQKQEISKKQEMLSHSIPLQQRKAGVYYLRITQDKGTVVKKLVKW</sequence>
<dbReference type="Gene3D" id="3.20.20.80">
    <property type="entry name" value="Glycosidases"/>
    <property type="match status" value="1"/>
</dbReference>
<dbReference type="Gene3D" id="2.60.40.10">
    <property type="entry name" value="Immunoglobulins"/>
    <property type="match status" value="1"/>
</dbReference>
<proteinExistence type="inferred from homology"/>
<feature type="domain" description="Glycosyl hydrolase family 13 catalytic" evidence="3">
    <location>
        <begin position="385"/>
        <end position="739"/>
    </location>
</feature>
<dbReference type="InterPro" id="IPR006047">
    <property type="entry name" value="GH13_cat_dom"/>
</dbReference>
<dbReference type="NCBIfam" id="TIGR04183">
    <property type="entry name" value="Por_Secre_tail"/>
    <property type="match status" value="1"/>
</dbReference>
<dbReference type="AlphaFoldDB" id="A0A2T2YFN3"/>
<dbReference type="GO" id="GO:0005975">
    <property type="term" value="P:carbohydrate metabolic process"/>
    <property type="evidence" value="ECO:0007669"/>
    <property type="project" value="InterPro"/>
</dbReference>
<evidence type="ECO:0000259" key="3">
    <source>
        <dbReference type="SMART" id="SM00642"/>
    </source>
</evidence>